<keyword evidence="2" id="KW-1185">Reference proteome</keyword>
<gene>
    <name evidence="1" type="ORF">NKG59_21270</name>
</gene>
<protein>
    <submittedName>
        <fullName evidence="1">Uncharacterized protein</fullName>
    </submittedName>
</protein>
<reference evidence="2" key="1">
    <citation type="journal article" date="2023" name="Front. Microbiol.">
        <title>Ralstonia chuxiongensis sp. nov., Ralstonia mojiangensis sp. nov., and Ralstonia soli sp. nov., isolated from tobacco fields, are three novel species in the family Burkholderiaceae.</title>
        <authorList>
            <person name="Lu C.H."/>
            <person name="Zhang Y.Y."/>
            <person name="Jiang N."/>
            <person name="Chen W."/>
            <person name="Shao X."/>
            <person name="Zhao Z.M."/>
            <person name="Lu W.L."/>
            <person name="Hu X."/>
            <person name="Xi Y.X."/>
            <person name="Zou S.Y."/>
            <person name="Wei Q.J."/>
            <person name="Lin Z.L."/>
            <person name="Gong L."/>
            <person name="Gai X.T."/>
            <person name="Zhang L.Q."/>
            <person name="Li J.Y."/>
            <person name="Jin Y."/>
            <person name="Xia Z.Y."/>
        </authorList>
    </citation>
    <scope>NUCLEOTIDE SEQUENCE [LARGE SCALE GENOMIC DNA]</scope>
    <source>
        <strain evidence="2">21YRMH01-3</strain>
    </source>
</reference>
<name>A0AA42BJ60_9RALS</name>
<comment type="caution">
    <text evidence="1">The sequence shown here is derived from an EMBL/GenBank/DDBJ whole genome shotgun (WGS) entry which is preliminary data.</text>
</comment>
<dbReference type="EMBL" id="JAMYWC010000007">
    <property type="protein sequence ID" value="MCP1174901.1"/>
    <property type="molecule type" value="Genomic_DNA"/>
</dbReference>
<accession>A0AA42BJ60</accession>
<evidence type="ECO:0000313" key="2">
    <source>
        <dbReference type="Proteomes" id="UP001162793"/>
    </source>
</evidence>
<proteinExistence type="predicted"/>
<organism evidence="1 2">
    <name type="scientific">Ralstonia chuxiongensis</name>
    <dbReference type="NCBI Taxonomy" id="2957504"/>
    <lineage>
        <taxon>Bacteria</taxon>
        <taxon>Pseudomonadati</taxon>
        <taxon>Pseudomonadota</taxon>
        <taxon>Betaproteobacteria</taxon>
        <taxon>Burkholderiales</taxon>
        <taxon>Burkholderiaceae</taxon>
        <taxon>Ralstonia</taxon>
    </lineage>
</organism>
<dbReference type="Proteomes" id="UP001162793">
    <property type="component" value="Unassembled WGS sequence"/>
</dbReference>
<evidence type="ECO:0000313" key="1">
    <source>
        <dbReference type="EMBL" id="MCP1174901.1"/>
    </source>
</evidence>
<dbReference type="RefSeq" id="WP_253541032.1">
    <property type="nucleotide sequence ID" value="NZ_JAMYWC010000007.1"/>
</dbReference>
<dbReference type="AlphaFoldDB" id="A0AA42BJ60"/>
<sequence>MFTIDHPSHTAQRKVMREYRSVTASELAACTCDRCHRRLTPDNPGEWQERLSIDHHCGFDSIFGDGNLVSLDLCQHCVRELLGEWLRVGPPKDLQEAGKLAWALVNMPNVGEDEDFERPHE</sequence>